<keyword evidence="5" id="KW-1133">Transmembrane helix</keyword>
<evidence type="ECO:0000313" key="8">
    <source>
        <dbReference type="EMBL" id="GHO99320.1"/>
    </source>
</evidence>
<keyword evidence="4" id="KW-0735">Signal-anchor</keyword>
<comment type="caution">
    <text evidence="8">The sequence shown here is derived from an EMBL/GenBank/DDBJ whole genome shotgun (WGS) entry which is preliminary data.</text>
</comment>
<evidence type="ECO:0000256" key="4">
    <source>
        <dbReference type="ARBA" id="ARBA00022968"/>
    </source>
</evidence>
<comment type="subcellular location">
    <subcellularLocation>
        <location evidence="1">Golgi apparatus membrane</location>
        <topology evidence="1">Single-pass type II membrane protein</topology>
    </subcellularLocation>
</comment>
<dbReference type="GO" id="GO:0004559">
    <property type="term" value="F:alpha-mannosidase activity"/>
    <property type="evidence" value="ECO:0007669"/>
    <property type="project" value="TreeGrafter"/>
</dbReference>
<dbReference type="InterPro" id="IPR026071">
    <property type="entry name" value="Glyco_Hydrolase_99"/>
</dbReference>
<accession>A0A8J3IVM6</accession>
<keyword evidence="3" id="KW-0378">Hydrolase</keyword>
<dbReference type="Gene3D" id="3.20.20.80">
    <property type="entry name" value="Glycosidases"/>
    <property type="match status" value="1"/>
</dbReference>
<keyword evidence="6" id="KW-0333">Golgi apparatus</keyword>
<proteinExistence type="predicted"/>
<organism evidence="8 9">
    <name type="scientific">Reticulibacter mediterranei</name>
    <dbReference type="NCBI Taxonomy" id="2778369"/>
    <lineage>
        <taxon>Bacteria</taxon>
        <taxon>Bacillati</taxon>
        <taxon>Chloroflexota</taxon>
        <taxon>Ktedonobacteria</taxon>
        <taxon>Ktedonobacterales</taxon>
        <taxon>Reticulibacteraceae</taxon>
        <taxon>Reticulibacter</taxon>
    </lineage>
</organism>
<reference evidence="8" key="1">
    <citation type="submission" date="2020-10" db="EMBL/GenBank/DDBJ databases">
        <title>Taxonomic study of unclassified bacteria belonging to the class Ktedonobacteria.</title>
        <authorList>
            <person name="Yabe S."/>
            <person name="Wang C.M."/>
            <person name="Zheng Y."/>
            <person name="Sakai Y."/>
            <person name="Cavaletti L."/>
            <person name="Monciardini P."/>
            <person name="Donadio S."/>
        </authorList>
    </citation>
    <scope>NUCLEOTIDE SEQUENCE</scope>
    <source>
        <strain evidence="8">ID150040</strain>
    </source>
</reference>
<evidence type="ECO:0000256" key="7">
    <source>
        <dbReference type="ARBA" id="ARBA00023136"/>
    </source>
</evidence>
<evidence type="ECO:0000256" key="5">
    <source>
        <dbReference type="ARBA" id="ARBA00022989"/>
    </source>
</evidence>
<dbReference type="EMBL" id="BNJK01000002">
    <property type="protein sequence ID" value="GHO99320.1"/>
    <property type="molecule type" value="Genomic_DNA"/>
</dbReference>
<dbReference type="Proteomes" id="UP000597444">
    <property type="component" value="Unassembled WGS sequence"/>
</dbReference>
<keyword evidence="2" id="KW-0812">Transmembrane</keyword>
<evidence type="ECO:0000256" key="6">
    <source>
        <dbReference type="ARBA" id="ARBA00023034"/>
    </source>
</evidence>
<gene>
    <name evidence="8" type="ORF">KSF_093680</name>
</gene>
<evidence type="ECO:0000256" key="3">
    <source>
        <dbReference type="ARBA" id="ARBA00022801"/>
    </source>
</evidence>
<dbReference type="PANTHER" id="PTHR13572:SF4">
    <property type="entry name" value="RE57134P"/>
    <property type="match status" value="1"/>
</dbReference>
<keyword evidence="7" id="KW-0472">Membrane</keyword>
<name>A0A8J3IVM6_9CHLR</name>
<keyword evidence="9" id="KW-1185">Reference proteome</keyword>
<sequence>MMLFDVMTEKKDSMMYTPPFRRILILTACAVMVLADVMFIATGITHAALRRPEYRMSTQAERASAMAKPPLAPERPVLAFYYMWYHQSDWSLSRMPDLPTIRYNSSDEATIDRQITWAANAGITGFISSWWGPGDPTDQNFMKLLAHSAKLEKRAHQHFASTVYFECDSPRLTSPGSIIRGLRYLSRHASNNPHFFHWQGKPVFFFWKPLDQGRTLAQWAAIRQAIDPQHRMIWSAEGVDMNLLNVFDGIHLFSAGYWGLVHNNMPAVDKGFHDRIAAYNLMHHTQKIWAAGVEPGYDDTRLKRRFSYQIPRRNGALYATSWTAAMASQPEWITITTFNEWFEGAMIEPSITYGNQYLILTQRFIRQWRR</sequence>
<protein>
    <submittedName>
        <fullName evidence="8">Uncharacterized protein</fullName>
    </submittedName>
</protein>
<evidence type="ECO:0000256" key="2">
    <source>
        <dbReference type="ARBA" id="ARBA00022692"/>
    </source>
</evidence>
<evidence type="ECO:0000313" key="9">
    <source>
        <dbReference type="Proteomes" id="UP000597444"/>
    </source>
</evidence>
<dbReference type="Pfam" id="PF16317">
    <property type="entry name" value="Glyco_hydro_99"/>
    <property type="match status" value="1"/>
</dbReference>
<evidence type="ECO:0000256" key="1">
    <source>
        <dbReference type="ARBA" id="ARBA00004323"/>
    </source>
</evidence>
<dbReference type="AlphaFoldDB" id="A0A8J3IVM6"/>
<dbReference type="PANTHER" id="PTHR13572">
    <property type="entry name" value="ENDO-ALPHA-1,2-MANNOSIDASE"/>
    <property type="match status" value="1"/>
</dbReference>